<proteinExistence type="predicted"/>
<protein>
    <recommendedName>
        <fullName evidence="1">Hemerythrin-like domain-containing protein</fullName>
    </recommendedName>
</protein>
<reference evidence="2 3" key="1">
    <citation type="submission" date="2018-03" db="EMBL/GenBank/DDBJ databases">
        <authorList>
            <person name="Keele B.F."/>
        </authorList>
    </citation>
    <scope>NUCLEOTIDE SEQUENCE [LARGE SCALE GENOMIC DNA]</scope>
    <source>
        <strain evidence="2 3">CECT 8811</strain>
    </source>
</reference>
<keyword evidence="3" id="KW-1185">Reference proteome</keyword>
<evidence type="ECO:0000313" key="3">
    <source>
        <dbReference type="Proteomes" id="UP000244911"/>
    </source>
</evidence>
<dbReference type="AlphaFoldDB" id="A0A2R8AR34"/>
<accession>A0A2R8AR34</accession>
<name>A0A2R8AR34_9RHOB</name>
<sequence>MSTLSNTPLTELTVDYGTRPTMPAMPEATDVDRRTGRRLAAIHRMHLNDVGRIGIVLDQIEAGEASGKDLSEALTNAEFAQNVRQFGSLCGRECKVLNMHHDAEEYMLFPELATKGNDALRAVVARLVEEHKVVHELLVRLERAAMALMFEVDAQKFNAARAVFRQLETVVHSHFGYEETQLEEAIGVFKVGV</sequence>
<gene>
    <name evidence="2" type="ORF">ALP8811_02465</name>
</gene>
<dbReference type="InterPro" id="IPR012312">
    <property type="entry name" value="Hemerythrin-like"/>
</dbReference>
<dbReference type="Proteomes" id="UP000244911">
    <property type="component" value="Unassembled WGS sequence"/>
</dbReference>
<evidence type="ECO:0000313" key="2">
    <source>
        <dbReference type="EMBL" id="SPF78538.1"/>
    </source>
</evidence>
<feature type="domain" description="Hemerythrin-like" evidence="1">
    <location>
        <begin position="69"/>
        <end position="183"/>
    </location>
</feature>
<dbReference type="EMBL" id="OMOI01000002">
    <property type="protein sequence ID" value="SPF78538.1"/>
    <property type="molecule type" value="Genomic_DNA"/>
</dbReference>
<dbReference type="OrthoDB" id="9775082at2"/>
<dbReference type="RefSeq" id="WP_108857550.1">
    <property type="nucleotide sequence ID" value="NZ_OMOI01000002.1"/>
</dbReference>
<dbReference type="Gene3D" id="1.20.120.520">
    <property type="entry name" value="nmb1532 protein domain like"/>
    <property type="match status" value="1"/>
</dbReference>
<organism evidence="2 3">
    <name type="scientific">Aliiroseovarius pelagivivens</name>
    <dbReference type="NCBI Taxonomy" id="1639690"/>
    <lineage>
        <taxon>Bacteria</taxon>
        <taxon>Pseudomonadati</taxon>
        <taxon>Pseudomonadota</taxon>
        <taxon>Alphaproteobacteria</taxon>
        <taxon>Rhodobacterales</taxon>
        <taxon>Paracoccaceae</taxon>
        <taxon>Aliiroseovarius</taxon>
    </lineage>
</organism>
<dbReference type="Pfam" id="PF01814">
    <property type="entry name" value="Hemerythrin"/>
    <property type="match status" value="1"/>
</dbReference>
<evidence type="ECO:0000259" key="1">
    <source>
        <dbReference type="Pfam" id="PF01814"/>
    </source>
</evidence>